<name>A0A9Q0Q3U6_SALPP</name>
<evidence type="ECO:0000313" key="2">
    <source>
        <dbReference type="EMBL" id="KAJ6699534.1"/>
    </source>
</evidence>
<accession>A0A9Q0Q3U6</accession>
<evidence type="ECO:0000313" key="3">
    <source>
        <dbReference type="Proteomes" id="UP001151532"/>
    </source>
</evidence>
<keyword evidence="3" id="KW-1185">Reference proteome</keyword>
<dbReference type="PANTHER" id="PTHR37724:SF1">
    <property type="entry name" value="OS02G0564300 PROTEIN"/>
    <property type="match status" value="1"/>
</dbReference>
<protein>
    <submittedName>
        <fullName evidence="2">Uncharacterized protein</fullName>
    </submittedName>
</protein>
<dbReference type="PANTHER" id="PTHR37724">
    <property type="entry name" value="OS02G0564300 PROTEIN"/>
    <property type="match status" value="1"/>
</dbReference>
<reference evidence="2" key="1">
    <citation type="submission" date="2022-11" db="EMBL/GenBank/DDBJ databases">
        <authorList>
            <person name="Hyden B.L."/>
            <person name="Feng K."/>
            <person name="Yates T."/>
            <person name="Jawdy S."/>
            <person name="Smart L.B."/>
            <person name="Muchero W."/>
        </authorList>
    </citation>
    <scope>NUCLEOTIDE SEQUENCE</scope>
    <source>
        <tissue evidence="2">Shoot tip</tissue>
    </source>
</reference>
<comment type="caution">
    <text evidence="2">The sequence shown here is derived from an EMBL/GenBank/DDBJ whole genome shotgun (WGS) entry which is preliminary data.</text>
</comment>
<feature type="compositionally biased region" description="Basic and acidic residues" evidence="1">
    <location>
        <begin position="106"/>
        <end position="115"/>
    </location>
</feature>
<evidence type="ECO:0000256" key="1">
    <source>
        <dbReference type="SAM" id="MobiDB-lite"/>
    </source>
</evidence>
<dbReference type="EMBL" id="JAPFFK010000017">
    <property type="protein sequence ID" value="KAJ6699534.1"/>
    <property type="molecule type" value="Genomic_DNA"/>
</dbReference>
<proteinExistence type="predicted"/>
<dbReference type="OrthoDB" id="1747509at2759"/>
<dbReference type="AlphaFoldDB" id="A0A9Q0Q3U6"/>
<feature type="region of interest" description="Disordered" evidence="1">
    <location>
        <begin position="94"/>
        <end position="115"/>
    </location>
</feature>
<gene>
    <name evidence="2" type="ORF">OIU79_012736</name>
</gene>
<feature type="region of interest" description="Disordered" evidence="1">
    <location>
        <begin position="157"/>
        <end position="176"/>
    </location>
</feature>
<sequence>MNKLRFWLTAFRNQVGLICGVKETVPSCLRPLMGFHLPDFSPKGVVQIVKSYGKVSGSGFGELGTRMLDSDFGSYTESEYQNDGMSVNEKLSNLSETEDGSVSESGYRKNSDGKLGVDKMNAKRITGKYRKKANRRFENISNEFDSGQVGFVKEKRVGDTTNRSAGRDNRISRSNNDSRIYRKRRDSKSDVYDMNLQQDGRYGFQVENEKFSSSSWDVEAFEFDSI</sequence>
<dbReference type="Proteomes" id="UP001151532">
    <property type="component" value="Chromosome 6"/>
</dbReference>
<reference evidence="2" key="2">
    <citation type="journal article" date="2023" name="Int. J. Mol. Sci.">
        <title>De Novo Assembly and Annotation of 11 Diverse Shrub Willow (Salix) Genomes Reveals Novel Gene Organization in Sex-Linked Regions.</title>
        <authorList>
            <person name="Hyden B."/>
            <person name="Feng K."/>
            <person name="Yates T.B."/>
            <person name="Jawdy S."/>
            <person name="Cereghino C."/>
            <person name="Smart L.B."/>
            <person name="Muchero W."/>
        </authorList>
    </citation>
    <scope>NUCLEOTIDE SEQUENCE</scope>
    <source>
        <tissue evidence="2">Shoot tip</tissue>
    </source>
</reference>
<organism evidence="2 3">
    <name type="scientific">Salix purpurea</name>
    <name type="common">Purple osier willow</name>
    <dbReference type="NCBI Taxonomy" id="77065"/>
    <lineage>
        <taxon>Eukaryota</taxon>
        <taxon>Viridiplantae</taxon>
        <taxon>Streptophyta</taxon>
        <taxon>Embryophyta</taxon>
        <taxon>Tracheophyta</taxon>
        <taxon>Spermatophyta</taxon>
        <taxon>Magnoliopsida</taxon>
        <taxon>eudicotyledons</taxon>
        <taxon>Gunneridae</taxon>
        <taxon>Pentapetalae</taxon>
        <taxon>rosids</taxon>
        <taxon>fabids</taxon>
        <taxon>Malpighiales</taxon>
        <taxon>Salicaceae</taxon>
        <taxon>Saliceae</taxon>
        <taxon>Salix</taxon>
    </lineage>
</organism>